<keyword evidence="3" id="KW-0808">Transferase</keyword>
<keyword evidence="1" id="KW-0597">Phosphoprotein</keyword>
<evidence type="ECO:0000256" key="1">
    <source>
        <dbReference type="ARBA" id="ARBA00022553"/>
    </source>
</evidence>
<sequence>MLSSISKLPFAQHATTWDSFWRDSKTPWDRGAPSLALHDLLSQRPDLVPPSQGHDHRGHPLRDATGAVEKKKALVPGCGRGHDVLLLSSWGYDVWGLDSSATAKEEAIENQKRADEGGLYKPVNGLEKGAIHWVTGDFFGQEWTEGLGVGPDPKFDLIFDYTFLCALPREARPQWSKRITDLLAHDGRLVCLEFPTSKPMSADGPPWGVSPELYEALLAAPGEDIVYHADGTVDETPSPKPRSDGLHRLSLIKPHRTHRDGTADNGAVLDFISVWSR</sequence>
<dbReference type="CDD" id="cd02440">
    <property type="entry name" value="AdoMet_MTases"/>
    <property type="match status" value="1"/>
</dbReference>
<keyword evidence="2 5" id="KW-0489">Methyltransferase</keyword>
<evidence type="ECO:0000256" key="4">
    <source>
        <dbReference type="ARBA" id="ARBA00022691"/>
    </source>
</evidence>
<protein>
    <submittedName>
        <fullName evidence="5">S-adenosyl-L-methionine-dependent methyltransferase</fullName>
    </submittedName>
</protein>
<dbReference type="GO" id="GO:0032259">
    <property type="term" value="P:methylation"/>
    <property type="evidence" value="ECO:0007669"/>
    <property type="project" value="UniProtKB-KW"/>
</dbReference>
<evidence type="ECO:0000313" key="5">
    <source>
        <dbReference type="EMBL" id="KAH6899820.1"/>
    </source>
</evidence>
<dbReference type="PROSITE" id="PS51585">
    <property type="entry name" value="SAM_MT_TPMT"/>
    <property type="match status" value="1"/>
</dbReference>
<dbReference type="OrthoDB" id="276151at2759"/>
<evidence type="ECO:0000256" key="3">
    <source>
        <dbReference type="ARBA" id="ARBA00022679"/>
    </source>
</evidence>
<dbReference type="EMBL" id="JAGPYM010000001">
    <property type="protein sequence ID" value="KAH6899820.1"/>
    <property type="molecule type" value="Genomic_DNA"/>
</dbReference>
<evidence type="ECO:0000256" key="2">
    <source>
        <dbReference type="ARBA" id="ARBA00022603"/>
    </source>
</evidence>
<dbReference type="InterPro" id="IPR008854">
    <property type="entry name" value="TPMT"/>
</dbReference>
<keyword evidence="6" id="KW-1185">Reference proteome</keyword>
<comment type="caution">
    <text evidence="5">The sequence shown here is derived from an EMBL/GenBank/DDBJ whole genome shotgun (WGS) entry which is preliminary data.</text>
</comment>
<gene>
    <name evidence="5" type="ORF">B0T10DRAFT_6722</name>
</gene>
<dbReference type="Pfam" id="PF05724">
    <property type="entry name" value="TPMT"/>
    <property type="match status" value="1"/>
</dbReference>
<keyword evidence="4" id="KW-0949">S-adenosyl-L-methionine</keyword>
<dbReference type="AlphaFoldDB" id="A0A9P8WH51"/>
<dbReference type="Gene3D" id="3.40.50.150">
    <property type="entry name" value="Vaccinia Virus protein VP39"/>
    <property type="match status" value="1"/>
</dbReference>
<reference evidence="5 6" key="1">
    <citation type="journal article" date="2021" name="Nat. Commun.">
        <title>Genetic determinants of endophytism in the Arabidopsis root mycobiome.</title>
        <authorList>
            <person name="Mesny F."/>
            <person name="Miyauchi S."/>
            <person name="Thiergart T."/>
            <person name="Pickel B."/>
            <person name="Atanasova L."/>
            <person name="Karlsson M."/>
            <person name="Huettel B."/>
            <person name="Barry K.W."/>
            <person name="Haridas S."/>
            <person name="Chen C."/>
            <person name="Bauer D."/>
            <person name="Andreopoulos W."/>
            <person name="Pangilinan J."/>
            <person name="LaButti K."/>
            <person name="Riley R."/>
            <person name="Lipzen A."/>
            <person name="Clum A."/>
            <person name="Drula E."/>
            <person name="Henrissat B."/>
            <person name="Kohler A."/>
            <person name="Grigoriev I.V."/>
            <person name="Martin F.M."/>
            <person name="Hacquard S."/>
        </authorList>
    </citation>
    <scope>NUCLEOTIDE SEQUENCE [LARGE SCALE GENOMIC DNA]</scope>
    <source>
        <strain evidence="5 6">MPI-CAGE-CH-0241</strain>
    </source>
</reference>
<dbReference type="PANTHER" id="PTHR32183">
    <property type="match status" value="1"/>
</dbReference>
<accession>A0A9P8WH51</accession>
<dbReference type="Proteomes" id="UP000777438">
    <property type="component" value="Unassembled WGS sequence"/>
</dbReference>
<name>A0A9P8WH51_9HYPO</name>
<evidence type="ECO:0000313" key="6">
    <source>
        <dbReference type="Proteomes" id="UP000777438"/>
    </source>
</evidence>
<dbReference type="SUPFAM" id="SSF53335">
    <property type="entry name" value="S-adenosyl-L-methionine-dependent methyltransferases"/>
    <property type="match status" value="1"/>
</dbReference>
<dbReference type="GO" id="GO:0008757">
    <property type="term" value="F:S-adenosylmethionine-dependent methyltransferase activity"/>
    <property type="evidence" value="ECO:0007669"/>
    <property type="project" value="InterPro"/>
</dbReference>
<organism evidence="5 6">
    <name type="scientific">Thelonectria olida</name>
    <dbReference type="NCBI Taxonomy" id="1576542"/>
    <lineage>
        <taxon>Eukaryota</taxon>
        <taxon>Fungi</taxon>
        <taxon>Dikarya</taxon>
        <taxon>Ascomycota</taxon>
        <taxon>Pezizomycotina</taxon>
        <taxon>Sordariomycetes</taxon>
        <taxon>Hypocreomycetidae</taxon>
        <taxon>Hypocreales</taxon>
        <taxon>Nectriaceae</taxon>
        <taxon>Thelonectria</taxon>
    </lineage>
</organism>
<proteinExistence type="predicted"/>
<dbReference type="PANTHER" id="PTHR32183:SF11">
    <property type="entry name" value="THIOL METHYLTRANSFERASE 2-RELATED"/>
    <property type="match status" value="1"/>
</dbReference>
<dbReference type="InterPro" id="IPR029063">
    <property type="entry name" value="SAM-dependent_MTases_sf"/>
</dbReference>